<comment type="similarity">
    <text evidence="1">Belongs to the PtdIns transfer protein family. PI transfer class IIA subfamily.</text>
</comment>
<dbReference type="GO" id="GO:0008525">
    <property type="term" value="F:phosphatidylcholine transporter activity"/>
    <property type="evidence" value="ECO:0007669"/>
    <property type="project" value="TreeGrafter"/>
</dbReference>
<dbReference type="SMART" id="SM01127">
    <property type="entry name" value="DDHD"/>
    <property type="match status" value="1"/>
</dbReference>
<dbReference type="InterPro" id="IPR004177">
    <property type="entry name" value="DDHD_dom"/>
</dbReference>
<dbReference type="InterPro" id="IPR055261">
    <property type="entry name" value="PI_transfer_N"/>
</dbReference>
<dbReference type="PANTHER" id="PTHR10658">
    <property type="entry name" value="PHOSPHATIDYLINOSITOL TRANSFER PROTEIN"/>
    <property type="match status" value="1"/>
</dbReference>
<evidence type="ECO:0000256" key="4">
    <source>
        <dbReference type="SAM" id="MobiDB-lite"/>
    </source>
</evidence>
<evidence type="ECO:0000313" key="6">
    <source>
        <dbReference type="EMBL" id="JAP50381.1"/>
    </source>
</evidence>
<keyword evidence="3" id="KW-0106">Calcium</keyword>
<proteinExistence type="inferred from homology"/>
<dbReference type="GO" id="GO:0008526">
    <property type="term" value="F:phosphatidylinositol transfer activity"/>
    <property type="evidence" value="ECO:0007669"/>
    <property type="project" value="TreeGrafter"/>
</dbReference>
<dbReference type="GO" id="GO:0035091">
    <property type="term" value="F:phosphatidylinositol binding"/>
    <property type="evidence" value="ECO:0007669"/>
    <property type="project" value="TreeGrafter"/>
</dbReference>
<dbReference type="PRINTS" id="PR00391">
    <property type="entry name" value="PITRANSFER"/>
</dbReference>
<dbReference type="InterPro" id="IPR031315">
    <property type="entry name" value="LNS2/PITP"/>
</dbReference>
<dbReference type="GO" id="GO:0005737">
    <property type="term" value="C:cytoplasm"/>
    <property type="evidence" value="ECO:0007669"/>
    <property type="project" value="TreeGrafter"/>
</dbReference>
<gene>
    <name evidence="6" type="ORF">TR152873</name>
</gene>
<sequence length="1171" mass="128736">MLIKEYRICMPMTVEEYRIAQLYMIQKKSREESTGKESGVEIIKNEPYTDGPGGSGQYTFKIYHVGSHLPGWLRSIIPKTALKVEEEAWNAYPYTKTRYRVPFMEKFTLELETKYLDDGGDRDDVFELTPEAKKERVIDFIDIVTDPLAVTKPSENPATYVSEVTGRGPLSRNWREEFKQAVLTGEKYVSMGTKPDRTGSVTKEPLPKRIMCSYKLCRVNFAYWGMQSKIESFIHDIAIRRTMVSAHRQAWTWQDEWYGLTMAEIRRLEAETAKALAEKMNASGNGSPATVDPAVVSSSPSDDTLIHSQSDLQNDPSAGAPLFGSCMSFNSESVQGANMLHSIENSDDEDFFDARSTSVNGVSSEGVNASTSDVTVNEKTFVPVGSEDYRHQLSSDVGPGPTILLLVVHGGCLQDRLADASSKRVDVHTFKATLESVISTHFPGLRSRVCVQLVPCPPVVSDTLNALDTLDPLSSTAQSSTSSRLVRSFVPLGCIPLLFTNSRKYAQDLHTLCETLNEQYVTFCESPAGKNFSGYVSVVADSIGSILLYDLLTARELASTTHSPTNPHTLSGGDKPRGLCGDFEPSLYRAVSPASLAFDIHDVFTLGSSLGLLLAYRCHLAEKTANSNGVGPSLDRLNCKQVFNIFHLADPFAYRLEPLLHPAFTHIPVIHLPAYPQRQPDLLESIDMTSTIARNPTLFQRHLDEKASASDLSSTPDNLTILAKQIVMRTWWGRLRIDYGLHCPTGVQNILARALPSLVHSSYWESKDASYFIGYQLAECMECSPGVGWNAAVSEFGTDASTDATSTVGSGLSDPGPLVRQHTAPQLATHDSPLLGGLPRTFRSSITNRLRFMSRPADRTKTTNPNHRANDVIVLEGQPQTITARFAFGSLDLSSLTNDKVEVFTRPQSLGSSTSWTSLGCENTDTNGRLTFTIPEDRRLGVGMHRLRLIAASDAEHPLELTVAIVPPGADVVISSIDGSFAASLSIMGKDPKVRPGSVDIMRHWQALGYLLIYTSARPDMQHKQVSIWLAQHNFPIGLCFFVDGIFTDPLRQKSLLLTALVQQAHLHVHCAYGSSKDVPLYRSLGLQPNQIFAIGKISRRQALEATAIRGGYAAHLQDLLENASLCKPAVGPISSAVYRFTLDAPSSADARTAVRYPVFFDLPNDPVAPE</sequence>
<feature type="domain" description="DDHD" evidence="5">
    <location>
        <begin position="596"/>
        <end position="779"/>
    </location>
</feature>
<organism evidence="6">
    <name type="scientific">Schistocephalus solidus</name>
    <name type="common">Tapeworm</name>
    <dbReference type="NCBI Taxonomy" id="70667"/>
    <lineage>
        <taxon>Eukaryota</taxon>
        <taxon>Metazoa</taxon>
        <taxon>Spiralia</taxon>
        <taxon>Lophotrochozoa</taxon>
        <taxon>Platyhelminthes</taxon>
        <taxon>Cestoda</taxon>
        <taxon>Eucestoda</taxon>
        <taxon>Diphyllobothriidea</taxon>
        <taxon>Diphyllobothriidae</taxon>
        <taxon>Schistocephalus</taxon>
    </lineage>
</organism>
<dbReference type="InterPro" id="IPR023393">
    <property type="entry name" value="START-like_dom_sf"/>
</dbReference>
<dbReference type="Pfam" id="PF24694">
    <property type="entry name" value="LNS2_PITM1-3"/>
    <property type="match status" value="1"/>
</dbReference>
<dbReference type="SMART" id="SM00775">
    <property type="entry name" value="LNS2"/>
    <property type="match status" value="1"/>
</dbReference>
<dbReference type="PROSITE" id="PS51043">
    <property type="entry name" value="DDHD"/>
    <property type="match status" value="1"/>
</dbReference>
<dbReference type="GO" id="GO:0031210">
    <property type="term" value="F:phosphatidylcholine binding"/>
    <property type="evidence" value="ECO:0007669"/>
    <property type="project" value="TreeGrafter"/>
</dbReference>
<evidence type="ECO:0000256" key="3">
    <source>
        <dbReference type="ARBA" id="ARBA00022837"/>
    </source>
</evidence>
<evidence type="ECO:0000259" key="5">
    <source>
        <dbReference type="PROSITE" id="PS51043"/>
    </source>
</evidence>
<dbReference type="SUPFAM" id="SSF55961">
    <property type="entry name" value="Bet v1-like"/>
    <property type="match status" value="1"/>
</dbReference>
<evidence type="ECO:0000256" key="2">
    <source>
        <dbReference type="ARBA" id="ARBA00022553"/>
    </source>
</evidence>
<dbReference type="Gene3D" id="3.30.530.20">
    <property type="match status" value="1"/>
</dbReference>
<dbReference type="InterPro" id="IPR001666">
    <property type="entry name" value="PI_transfer"/>
</dbReference>
<dbReference type="Pfam" id="PF02862">
    <property type="entry name" value="DDHD"/>
    <property type="match status" value="1"/>
</dbReference>
<name>A0A0X3PEJ8_SCHSO</name>
<dbReference type="PANTHER" id="PTHR10658:SF81">
    <property type="entry name" value="PROTEIN RETINAL DEGENERATION B"/>
    <property type="match status" value="1"/>
</dbReference>
<feature type="compositionally biased region" description="Low complexity" evidence="4">
    <location>
        <begin position="287"/>
        <end position="303"/>
    </location>
</feature>
<dbReference type="Pfam" id="PF02121">
    <property type="entry name" value="IP_trans"/>
    <property type="match status" value="1"/>
</dbReference>
<dbReference type="AlphaFoldDB" id="A0A0X3PEJ8"/>
<evidence type="ECO:0000256" key="1">
    <source>
        <dbReference type="ARBA" id="ARBA00010316"/>
    </source>
</evidence>
<accession>A0A0X3PEJ8</accession>
<dbReference type="EMBL" id="GEEE01012844">
    <property type="protein sequence ID" value="JAP50381.1"/>
    <property type="molecule type" value="Transcribed_RNA"/>
</dbReference>
<protein>
    <recommendedName>
        <fullName evidence="5">DDHD domain-containing protein</fullName>
    </recommendedName>
</protein>
<reference evidence="6" key="1">
    <citation type="submission" date="2016-01" db="EMBL/GenBank/DDBJ databases">
        <title>Reference transcriptome for the parasite Schistocephalus solidus: insights into the molecular evolution of parasitism.</title>
        <authorList>
            <person name="Hebert F.O."/>
            <person name="Grambauer S."/>
            <person name="Barber I."/>
            <person name="Landry C.R."/>
            <person name="Aubin-Horth N."/>
        </authorList>
    </citation>
    <scope>NUCLEOTIDE SEQUENCE</scope>
</reference>
<dbReference type="Pfam" id="PF24695">
    <property type="entry name" value="PITM1-3"/>
    <property type="match status" value="1"/>
</dbReference>
<keyword evidence="2" id="KW-0597">Phosphoprotein</keyword>
<dbReference type="GO" id="GO:0046872">
    <property type="term" value="F:metal ion binding"/>
    <property type="evidence" value="ECO:0007669"/>
    <property type="project" value="InterPro"/>
</dbReference>
<feature type="region of interest" description="Disordered" evidence="4">
    <location>
        <begin position="281"/>
        <end position="313"/>
    </location>
</feature>